<accession>A0AAJ8M323</accession>
<feature type="transmembrane region" description="Helical" evidence="6">
    <location>
        <begin position="192"/>
        <end position="215"/>
    </location>
</feature>
<feature type="transmembrane region" description="Helical" evidence="6">
    <location>
        <begin position="502"/>
        <end position="520"/>
    </location>
</feature>
<feature type="chain" id="PRO_5042614781" description="Solute carrier family 39 (Zinc transporter), member 1/2/3" evidence="7">
    <location>
        <begin position="31"/>
        <end position="523"/>
    </location>
</feature>
<feature type="transmembrane region" description="Helical" evidence="6">
    <location>
        <begin position="463"/>
        <end position="482"/>
    </location>
</feature>
<evidence type="ECO:0000256" key="6">
    <source>
        <dbReference type="SAM" id="Phobius"/>
    </source>
</evidence>
<dbReference type="InterPro" id="IPR003689">
    <property type="entry name" value="ZIP"/>
</dbReference>
<feature type="transmembrane region" description="Helical" evidence="6">
    <location>
        <begin position="296"/>
        <end position="313"/>
    </location>
</feature>
<dbReference type="PANTHER" id="PTHR11040">
    <property type="entry name" value="ZINC/IRON TRANSPORTER"/>
    <property type="match status" value="1"/>
</dbReference>
<evidence type="ECO:0000313" key="9">
    <source>
        <dbReference type="Proteomes" id="UP000094043"/>
    </source>
</evidence>
<feature type="transmembrane region" description="Helical" evidence="6">
    <location>
        <begin position="371"/>
        <end position="391"/>
    </location>
</feature>
<protein>
    <recommendedName>
        <fullName evidence="10">Solute carrier family 39 (Zinc transporter), member 1/2/3</fullName>
    </recommendedName>
</protein>
<dbReference type="RefSeq" id="XP_066069861.1">
    <property type="nucleotide sequence ID" value="XM_066213764.1"/>
</dbReference>
<organism evidence="8 9">
    <name type="scientific">Cryptococcus depauperatus CBS 7841</name>
    <dbReference type="NCBI Taxonomy" id="1295531"/>
    <lineage>
        <taxon>Eukaryota</taxon>
        <taxon>Fungi</taxon>
        <taxon>Dikarya</taxon>
        <taxon>Basidiomycota</taxon>
        <taxon>Agaricomycotina</taxon>
        <taxon>Tremellomycetes</taxon>
        <taxon>Tremellales</taxon>
        <taxon>Cryptococcaceae</taxon>
        <taxon>Cryptococcus</taxon>
    </lineage>
</organism>
<feature type="transmembrane region" description="Helical" evidence="6">
    <location>
        <begin position="431"/>
        <end position="451"/>
    </location>
</feature>
<dbReference type="PANTHER" id="PTHR11040:SF44">
    <property type="entry name" value="PROTEIN ZNTC-RELATED"/>
    <property type="match status" value="1"/>
</dbReference>
<dbReference type="AlphaFoldDB" id="A0AAJ8M323"/>
<dbReference type="GO" id="GO:0005886">
    <property type="term" value="C:plasma membrane"/>
    <property type="evidence" value="ECO:0007669"/>
    <property type="project" value="TreeGrafter"/>
</dbReference>
<dbReference type="GeneID" id="91088587"/>
<feature type="compositionally biased region" description="Low complexity" evidence="5">
    <location>
        <begin position="117"/>
        <end position="133"/>
    </location>
</feature>
<reference evidence="8" key="3">
    <citation type="submission" date="2024-01" db="EMBL/GenBank/DDBJ databases">
        <authorList>
            <person name="Coelho M.A."/>
            <person name="David-Palma M."/>
            <person name="Shea T."/>
            <person name="Sun S."/>
            <person name="Cuomo C.A."/>
            <person name="Heitman J."/>
        </authorList>
    </citation>
    <scope>NUCLEOTIDE SEQUENCE</scope>
    <source>
        <strain evidence="8">CBS 7841</strain>
    </source>
</reference>
<sequence>MPRGGWLSSKTVTMTLKTLTVLLFVLGAKAQFGPSSSVETLGSTSLRSAASATSSVPPPPAESTGCKLHEDHYHCEGPALKASQTASGTVPPPPAESTGCVLHVDHYHCKGPAEGHTGSPTTASPTVPSPTESSNCFWHETHWDCFDTAAEAEEAQSADKSGKCIIHVGHTHGDCSAKDLACGAVLLENYNMGLHIGALFIILITSGLGVLIPLISRWLRDPYSEEATGEIELYEGTVASSAAFGKNVGWWDNVFFIARHFGTGIIISTAFIHLLYHGFVMFANKCVGHLSYESTSPAIAMAAAIVTFLLDLIGTRYAHKNGNAVLVGSPQLEEGIKPKGSPQEASGHHPHDGGCGSRFDAALAAEQNHQVLLLEAGIIFHSIMIGVTLGAGGGEGWTTLLIVIIFHQMFEGLALGARIALLEWISRTRAIFMGLAFTLITPIGIAIGIGVRKSFSQNGRASLLSVGILNSMSAGILLYTAFKLLSSDFTEGPLRDAKLYKVLVALGALVAGLIAMSVLGKWA</sequence>
<feature type="region of interest" description="Disordered" evidence="5">
    <location>
        <begin position="112"/>
        <end position="133"/>
    </location>
</feature>
<comment type="subcellular location">
    <subcellularLocation>
        <location evidence="1">Membrane</location>
        <topology evidence="1">Multi-pass membrane protein</topology>
    </subcellularLocation>
</comment>
<keyword evidence="3 6" id="KW-1133">Transmembrane helix</keyword>
<evidence type="ECO:0008006" key="10">
    <source>
        <dbReference type="Google" id="ProtNLM"/>
    </source>
</evidence>
<dbReference type="Proteomes" id="UP000094043">
    <property type="component" value="Chromosome 5"/>
</dbReference>
<keyword evidence="4 6" id="KW-0472">Membrane</keyword>
<feature type="transmembrane region" description="Helical" evidence="6">
    <location>
        <begin position="397"/>
        <end position="419"/>
    </location>
</feature>
<name>A0AAJ8M323_9TREE</name>
<feature type="signal peptide" evidence="7">
    <location>
        <begin position="1"/>
        <end position="30"/>
    </location>
</feature>
<evidence type="ECO:0000256" key="4">
    <source>
        <dbReference type="ARBA" id="ARBA00023136"/>
    </source>
</evidence>
<feature type="transmembrane region" description="Helical" evidence="6">
    <location>
        <begin position="256"/>
        <end position="276"/>
    </location>
</feature>
<keyword evidence="9" id="KW-1185">Reference proteome</keyword>
<evidence type="ECO:0000256" key="3">
    <source>
        <dbReference type="ARBA" id="ARBA00022989"/>
    </source>
</evidence>
<reference evidence="8" key="2">
    <citation type="journal article" date="2022" name="Elife">
        <title>Obligate sexual reproduction of a homothallic fungus closely related to the Cryptococcus pathogenic species complex.</title>
        <authorList>
            <person name="Passer A.R."/>
            <person name="Clancey S.A."/>
            <person name="Shea T."/>
            <person name="David-Palma M."/>
            <person name="Averette A.F."/>
            <person name="Boekhout T."/>
            <person name="Porcel B.M."/>
            <person name="Nowrousian M."/>
            <person name="Cuomo C.A."/>
            <person name="Sun S."/>
            <person name="Heitman J."/>
            <person name="Coelho M.A."/>
        </authorList>
    </citation>
    <scope>NUCLEOTIDE SEQUENCE</scope>
    <source>
        <strain evidence="8">CBS 7841</strain>
    </source>
</reference>
<dbReference type="GO" id="GO:0005385">
    <property type="term" value="F:zinc ion transmembrane transporter activity"/>
    <property type="evidence" value="ECO:0007669"/>
    <property type="project" value="TreeGrafter"/>
</dbReference>
<evidence type="ECO:0000256" key="2">
    <source>
        <dbReference type="ARBA" id="ARBA00022692"/>
    </source>
</evidence>
<evidence type="ECO:0000313" key="8">
    <source>
        <dbReference type="EMBL" id="WVN89161.1"/>
    </source>
</evidence>
<dbReference type="EMBL" id="CP143788">
    <property type="protein sequence ID" value="WVN89161.1"/>
    <property type="molecule type" value="Genomic_DNA"/>
</dbReference>
<evidence type="ECO:0000256" key="1">
    <source>
        <dbReference type="ARBA" id="ARBA00004141"/>
    </source>
</evidence>
<keyword evidence="7" id="KW-0732">Signal</keyword>
<dbReference type="KEGG" id="cdep:91088587"/>
<evidence type="ECO:0000256" key="7">
    <source>
        <dbReference type="SAM" id="SignalP"/>
    </source>
</evidence>
<gene>
    <name evidence="8" type="ORF">L203_104377</name>
</gene>
<keyword evidence="2 6" id="KW-0812">Transmembrane</keyword>
<dbReference type="Pfam" id="PF02535">
    <property type="entry name" value="Zip"/>
    <property type="match status" value="1"/>
</dbReference>
<proteinExistence type="predicted"/>
<evidence type="ECO:0000256" key="5">
    <source>
        <dbReference type="SAM" id="MobiDB-lite"/>
    </source>
</evidence>
<reference evidence="8" key="1">
    <citation type="submission" date="2016-06" db="EMBL/GenBank/DDBJ databases">
        <authorList>
            <person name="Cuomo C."/>
            <person name="Litvintseva A."/>
            <person name="Heitman J."/>
            <person name="Chen Y."/>
            <person name="Sun S."/>
            <person name="Springer D."/>
            <person name="Dromer F."/>
            <person name="Young S."/>
            <person name="Zeng Q."/>
            <person name="Chapman S."/>
            <person name="Gujja S."/>
            <person name="Saif S."/>
            <person name="Birren B."/>
        </authorList>
    </citation>
    <scope>NUCLEOTIDE SEQUENCE</scope>
    <source>
        <strain evidence="8">CBS 7841</strain>
    </source>
</reference>